<dbReference type="GO" id="GO:0006310">
    <property type="term" value="P:DNA recombination"/>
    <property type="evidence" value="ECO:0007669"/>
    <property type="project" value="UniProtKB-KW"/>
</dbReference>
<dbReference type="PANTHER" id="PTHR48475">
    <property type="entry name" value="RIBONUCLEASE H"/>
    <property type="match status" value="1"/>
</dbReference>
<evidence type="ECO:0000256" key="18">
    <source>
        <dbReference type="SAM" id="MobiDB-lite"/>
    </source>
</evidence>
<dbReference type="PROSITE" id="PS50878">
    <property type="entry name" value="RT_POL"/>
    <property type="match status" value="1"/>
</dbReference>
<feature type="region of interest" description="Disordered" evidence="18">
    <location>
        <begin position="1447"/>
        <end position="1470"/>
    </location>
</feature>
<dbReference type="EC" id="2.7.7.49" evidence="2"/>
<dbReference type="CDD" id="cd09279">
    <property type="entry name" value="RNase_HI_like"/>
    <property type="match status" value="1"/>
</dbReference>
<evidence type="ECO:0000256" key="10">
    <source>
        <dbReference type="ARBA" id="ARBA00022918"/>
    </source>
</evidence>
<feature type="domain" description="Reverse transcriptase" evidence="20">
    <location>
        <begin position="2594"/>
        <end position="2773"/>
    </location>
</feature>
<evidence type="ECO:0000256" key="12">
    <source>
        <dbReference type="ARBA" id="ARBA00023172"/>
    </source>
</evidence>
<keyword evidence="3" id="KW-0328">Glycosyltransferase</keyword>
<dbReference type="FunFam" id="3.30.70.270:FF:000063">
    <property type="entry name" value="Zinc knuckle domaincontaining protein"/>
    <property type="match status" value="1"/>
</dbReference>
<keyword evidence="5" id="KW-0548">Nucleotidyltransferase</keyword>
<evidence type="ECO:0000256" key="15">
    <source>
        <dbReference type="ARBA" id="ARBA00023277"/>
    </source>
</evidence>
<dbReference type="Pfam" id="PF17917">
    <property type="entry name" value="RT_RNaseH"/>
    <property type="match status" value="1"/>
</dbReference>
<evidence type="ECO:0000256" key="13">
    <source>
        <dbReference type="ARBA" id="ARBA00023180"/>
    </source>
</evidence>
<dbReference type="CDD" id="cd00303">
    <property type="entry name" value="retropepsin_like"/>
    <property type="match status" value="1"/>
</dbReference>
<evidence type="ECO:0000256" key="2">
    <source>
        <dbReference type="ARBA" id="ARBA00012493"/>
    </source>
</evidence>
<feature type="domain" description="Phytocyanin" evidence="23">
    <location>
        <begin position="24"/>
        <end position="122"/>
    </location>
</feature>
<evidence type="ECO:0000259" key="23">
    <source>
        <dbReference type="PROSITE" id="PS51485"/>
    </source>
</evidence>
<dbReference type="InterPro" id="IPR028871">
    <property type="entry name" value="BlueCu_1_BS"/>
</dbReference>
<dbReference type="InterPro" id="IPR000477">
    <property type="entry name" value="RT_dom"/>
</dbReference>
<dbReference type="Gene3D" id="3.30.420.10">
    <property type="entry name" value="Ribonuclease H-like superfamily/Ribonuclease H"/>
    <property type="match status" value="2"/>
</dbReference>
<dbReference type="GO" id="GO:0003964">
    <property type="term" value="F:RNA-directed DNA polymerase activity"/>
    <property type="evidence" value="ECO:0007669"/>
    <property type="project" value="UniProtKB-KW"/>
</dbReference>
<keyword evidence="9" id="KW-0378">Hydrolase</keyword>
<keyword evidence="19" id="KW-0732">Signal</keyword>
<evidence type="ECO:0000256" key="17">
    <source>
        <dbReference type="SAM" id="Coils"/>
    </source>
</evidence>
<keyword evidence="4" id="KW-0808">Transferase</keyword>
<dbReference type="CDD" id="cd01647">
    <property type="entry name" value="RT_LTR"/>
    <property type="match status" value="1"/>
</dbReference>
<evidence type="ECO:0000256" key="16">
    <source>
        <dbReference type="ARBA" id="ARBA00030350"/>
    </source>
</evidence>
<feature type="compositionally biased region" description="Basic and acidic residues" evidence="18">
    <location>
        <begin position="1743"/>
        <end position="1764"/>
    </location>
</feature>
<feature type="chain" id="PRO_5025340176" description="RNA-directed DNA polymerase" evidence="19">
    <location>
        <begin position="24"/>
        <end position="3597"/>
    </location>
</feature>
<dbReference type="InterPro" id="IPR043128">
    <property type="entry name" value="Rev_trsase/Diguanyl_cyclase"/>
</dbReference>
<dbReference type="CDD" id="cd09274">
    <property type="entry name" value="RNase_HI_RT_Ty3"/>
    <property type="match status" value="1"/>
</dbReference>
<dbReference type="Gene3D" id="2.60.40.420">
    <property type="entry name" value="Cupredoxins - blue copper proteins"/>
    <property type="match status" value="1"/>
</dbReference>
<dbReference type="GO" id="GO:0009055">
    <property type="term" value="F:electron transfer activity"/>
    <property type="evidence" value="ECO:0007669"/>
    <property type="project" value="InterPro"/>
</dbReference>
<dbReference type="Pfam" id="PF00078">
    <property type="entry name" value="RVT_1"/>
    <property type="match status" value="1"/>
</dbReference>
<feature type="domain" description="RNase H type-1" evidence="21">
    <location>
        <begin position="3019"/>
        <end position="3148"/>
    </location>
</feature>
<dbReference type="GO" id="GO:0046872">
    <property type="term" value="F:metal ion binding"/>
    <property type="evidence" value="ECO:0007669"/>
    <property type="project" value="UniProtKB-KW"/>
</dbReference>
<dbReference type="InterPro" id="IPR041373">
    <property type="entry name" value="RT_RNaseH"/>
</dbReference>
<feature type="domain" description="Integrase catalytic" evidence="22">
    <location>
        <begin position="3305"/>
        <end position="3466"/>
    </location>
</feature>
<dbReference type="Pfam" id="PF24924">
    <property type="entry name" value="DUF7745"/>
    <property type="match status" value="1"/>
</dbReference>
<feature type="coiled-coil region" evidence="17">
    <location>
        <begin position="1253"/>
        <end position="1294"/>
    </location>
</feature>
<dbReference type="FunFam" id="2.60.40.420:FF:000003">
    <property type="entry name" value="Blue copper"/>
    <property type="match status" value="1"/>
</dbReference>
<dbReference type="PROSITE" id="PS51485">
    <property type="entry name" value="PHYTOCYANIN"/>
    <property type="match status" value="1"/>
</dbReference>
<dbReference type="InterPro" id="IPR005162">
    <property type="entry name" value="Retrotrans_gag_dom"/>
</dbReference>
<evidence type="ECO:0000313" key="24">
    <source>
        <dbReference type="EMBL" id="KAE8682189.1"/>
    </source>
</evidence>
<dbReference type="Gene3D" id="1.10.340.70">
    <property type="match status" value="1"/>
</dbReference>
<dbReference type="InterPro" id="IPR036397">
    <property type="entry name" value="RNaseH_sf"/>
</dbReference>
<evidence type="ECO:0000256" key="14">
    <source>
        <dbReference type="ARBA" id="ARBA00023253"/>
    </source>
</evidence>
<evidence type="ECO:0000259" key="22">
    <source>
        <dbReference type="PROSITE" id="PS50994"/>
    </source>
</evidence>
<dbReference type="GO" id="GO:0003676">
    <property type="term" value="F:nucleic acid binding"/>
    <property type="evidence" value="ECO:0007669"/>
    <property type="project" value="InterPro"/>
</dbReference>
<evidence type="ECO:0000313" key="25">
    <source>
        <dbReference type="Proteomes" id="UP000436088"/>
    </source>
</evidence>
<dbReference type="SUPFAM" id="SSF56672">
    <property type="entry name" value="DNA/RNA polymerases"/>
    <property type="match status" value="1"/>
</dbReference>
<dbReference type="Pfam" id="PF13456">
    <property type="entry name" value="RVT_3"/>
    <property type="match status" value="1"/>
</dbReference>
<dbReference type="InterPro" id="IPR021109">
    <property type="entry name" value="Peptidase_aspartic_dom_sf"/>
</dbReference>
<dbReference type="SUPFAM" id="SSF53098">
    <property type="entry name" value="Ribonuclease H-like"/>
    <property type="match status" value="2"/>
</dbReference>
<feature type="coiled-coil region" evidence="17">
    <location>
        <begin position="978"/>
        <end position="1040"/>
    </location>
</feature>
<dbReference type="InterPro" id="IPR008972">
    <property type="entry name" value="Cupredoxin"/>
</dbReference>
<keyword evidence="10" id="KW-0695">RNA-directed DNA polymerase</keyword>
<dbReference type="Gene3D" id="2.40.70.10">
    <property type="entry name" value="Acid Proteases"/>
    <property type="match status" value="1"/>
</dbReference>
<evidence type="ECO:0000256" key="1">
    <source>
        <dbReference type="ARBA" id="ARBA00007737"/>
    </source>
</evidence>
<dbReference type="SUPFAM" id="SSF49503">
    <property type="entry name" value="Cupredoxins"/>
    <property type="match status" value="1"/>
</dbReference>
<comment type="similarity">
    <text evidence="1">Belongs to the glycosyltransferase GT106 family.</text>
</comment>
<keyword evidence="8" id="KW-0255">Endonuclease</keyword>
<sequence>MASSSVEVECVLVVVGMVVPSLATVHTVGDTSGWTTGVDYSTWTKGKTFKVGDTLAFNYPTMHTVDEVSSSDYSTCTVGNAIRSDKSGATTVTFKTAGTIYFICGVPGHCTDGMKLAIKVESGSATMTTTTTTNSDSSSSSPNRSPFAAFFSTWVASLVILIIRGKGNDAATEAEGGGGCTTTENINQREFKYQKLSEEKRWMKEEAPPHLSKLQSPPHLSNTPMSFHKFDGASGNLNFEKLWKPPEDRDFVPCIQPSPNHTAPNQSRGYLLVRTNGGLNQMWTGICDMVAIARIINGTLVVSELDKGSFWQDTSNFSDVFDEDHFINALANDVKFVKKLRKELSSATKVVKHFKSGSALSYYRNMIGSLWKEYQAIRAAKSDSRLANNNLPPDIQKLRCRACYEALHFAPKIEAMIKLLVDRMRSYGHLIALHLRYENDMLAFSGCRHGLSNAEAKELKTIRWCQRETLGFDTLGPRGAAPASTRLPTVFSPPPPLPRPEGRLQKINASRPCKATGIKDIDPCVNCLIGKPSSMDKKCSSQIILNSEVRQWAEDLQRQAGDSLQDDYVSDLASYASVSLKRNDMQDLRSIWESWDSNKKLQFYQTYGDIPYLLYVEVDDELLRALIQFWNPGYNCFTLNKEDLVPTIEEYTTLLHIEGALDNRIYSKSIKTQPFRVKLAKIAGVREEWVASRTKQKGESEGIAWTNIRELIQSHPDAKVRFDLFALGIYGMVIFPKVLEYVEAAVVDLFEQLPKKINPVSAILAETFRSLNACRRLGGGRFSGCTQLLYVWIRSHFWRTEKVSYRRFNTDYSPLKEFLEQEWPKEIKKDMWINAFRNLQSNDVVWRAPWQIQREFFYRCGDYNWIMLLGLWGGIGYAPLLVIRQYEGRQFVPVTAGLQSSEFAFHSKNYKRNIMEAVTAWKTIFCIRAKAAKEMLTPDYEEWRSIRKNENIPLPDQNEDISMEDRIKVVPSEIEILRAEFEAERDGWSKELEQMRQDKAMLGVDIDSHSSQCAMLRKDKEKGEDEYRALQKNYQELYKSRKASGPSQSTVQMTRELNIEKRRVEDLKGKNSRLLKSLEKGKKKMEDFEVDRRERIIKHKAEHREIMNEMQRERDRAKDLEEMKNDIFVKFEGEKNIMFKGFESEMNQLIAELEIRDQKMEESNVEKGKWELERKNFNTRLEVEQEVASNWMQRCRNKDVQIQKLNQRTQEARTKLEEDLDQSRNKNSEFNAYILQLEESLFQEKVRLGPNDLKESNEENASLRRRIRDLEKILHNCQVRITELEQTLEGTNEQWQKSTEFYVERSEERSNMVFEAMVQMSEVARYVGELAVEAKIIEHHVDPVSNTRQATKRIMEDKIQRIEEQHHKEQEEMRMKLEKIEANIANSQDSMMKKIEDMFKRQAISGKMHENPVSFDQEPIYPLGFSPEPIYHSGTTPIQINARTSALQEAKPHEDQQVDPASSSKNPLISDVKVGDLNTDQLIPDLNELNEKQKVNEELTRQIKSLEERMKSVEITESFYGFDASELSLVPDLILPIKFKAPEFDKYNGTTCPSSHITMFCRRMAGYVKDEKLLIHCFQDSLTGPALKWYTQLTKANIRSWKDLAKAFLEQYRHVTDMVPNRWTLQNLEKKNNETFRQYAQRWRDTAAQVQPPLSEKEATVMFVHTLKAPYLNHLMGNAIRNFADLVISGELIENVLKSGKIESNDGSSSKRPTYRKKENEVNNTNSYSKDSSKSVTITQPRVKKEETNTNRADSRGSRKENERLSFTPLPVPYAEIYDSLLKEDVIRPYPLVPMQPPFPPWYDTKAHCVYHEGITGHSIENCLAFKRVVQNLINTGKLEFNTPSASSHPLPNHGDKNVNAIQEENRKKAKTDISEIKSPFVWIFQQLSLAGIIPQQFRPKQNEGKNYCEYHQEKRHEIQLCPEFRNLVQKLMNNREIEFFEEEPGKKEDDVCSSEDSKPNQRINDPVIINVKSSTVIPAPIRPKVVITTPLPFPYKDTRRVPWNYTTNVSMVGGSVSLDKTEEKIQSLSTTSTSEAVSEVGFFTRSGRCYSPETSNASEQVKAKGKAMAIPQKVFEDESLPAFNEPVTEKQAQEFLKFLKHSEYSVVEQLHKQQARISILDLLMNSEAHRNALMKILNQTFILEDISLNKLDRIVGHIAADNYITFTDDEIPEGGMGSVKALNITTHCHGHVLPGVLIDNGSALNLMPLVTLERMPLDQSHMKIYQNVVRAFDGTQKEVLGKMEIPLLIGPVVYNIDFVVMDIHPTYNCLLGRPWIHSAGAVPSSLHQKLKFVVDGQLICVSAEEEIIASITSDVPYIDTNDEALECSFRALEFVNATFIAEGSKIPYPKLSDCTKMTLKTTFRSGGTINVEQQLVEAFKEEKLTKDQDIVKEAMNGLFINMITNDNKTGKYLDRIRPCLPGETLTNWTTEDLPIVFNINAECHRVNSMFIPRFNPVINLEQPICLEEINGCEDELECDVPTELLRLVEKEDKQILPHKEEVETVNLGTDEKIKEVKIGTTLTVQIKQELINLLQEFKDIFAWSYQDMPGLSTDIVIHKLPINPEYKPIQQKLRRMRPEMLLQIKEEVMKQINAGFLQASKYPEWVANIVPVPKKNGKVRMCVDYRDLNKASPKDSFPLPHIDTLVDNTAGHAWFSFMDGFSGYNQIKMNPEDMEKTTFITMWGTFCYKVMPFGLKNAGATYQRAMVTLFHDMMHKEIEVYVDDMIAKSRTEEEHIQNLRKLFQRLRKYQLKLNPAKCTFGVTSGKLLGFVVSKKGIEIDPDKVKAIQDLPPPNTKKEVRGFLGRLNYISRFISQLTDKCDPVFKLLRKNNPEVWNEECQETLDIIKKYLSNAPILVSPMPDRPLILYLTVFENSMGCVLGQHDKSGRKEKAIYYLSKKFTDCEVRYPPIQKLCCALVWATRRLRQYMLYHTTWLISKLDPLKFLMESPALTGRMARWQMLLSEFDIVYVNQKTIKGSVIADFLASRVSNDYQPLNFNFPDEDLLCISMNEEVKTNDEFATWKLYFDGASNALGRGIGAVLISPENIYYPFTSRLEFFCTNNMAEYEACVMGLKAAIERKIKFLKIYGDSSLVVYQLRGEWETKDPKLLEYRNFILELVKEFEKVTFNYLPREENQMADALATLAAMFQATKKVDMMPIKMQVYEIPAHCYSVEEEVDGKPWYHDILQYIKNQSYPPNASEIDKRTLRRMAVGYFLDGEIMYRRSSDQMLLRCLNTSEARNIIEEVHSGICGTHANGLSMARKIMRYGYYWATMYTDCIDYARKCHKCQICADKIHVPPSPLHVMTTPWPFSMWGIDVIGAITPKASNGHCFILVAIDYFTKWVEAASYTNIKRSTVCKFIKKEIVCRYGLPERIITDNALNLNNKMMTELCAQFKIKHANSVAYRPKMNGAVEAANKNIKRIITKTTETYKDWHEKLPFALYAYRTTVRTSTGATPFSLVYGMEAVLPIEVEIPSLRILREIKLDESEWIQARFDQLNLIEEKRLKAICHGQMYQKRMMKSHDKKVHPREFQEGDLVLKKILPIHKDFRGKWMPNWEGSYVVKKAFSGGALILAEMDGKILKNPINSDSVKKYYA</sequence>
<protein>
    <recommendedName>
        <fullName evidence="2">RNA-directed DNA polymerase</fullName>
        <ecNumber evidence="2">2.7.7.49</ecNumber>
    </recommendedName>
    <alternativeName>
        <fullName evidence="16">O-fucosyltransferase family protein</fullName>
    </alternativeName>
</protein>
<keyword evidence="25" id="KW-1185">Reference proteome</keyword>
<feature type="coiled-coil region" evidence="17">
    <location>
        <begin position="1352"/>
        <end position="1397"/>
    </location>
</feature>
<reference evidence="24" key="1">
    <citation type="submission" date="2019-09" db="EMBL/GenBank/DDBJ databases">
        <title>Draft genome information of white flower Hibiscus syriacus.</title>
        <authorList>
            <person name="Kim Y.-M."/>
        </authorList>
    </citation>
    <scope>NUCLEOTIDE SEQUENCE [LARGE SCALE GENOMIC DNA]</scope>
    <source>
        <strain evidence="24">YM2019G1</strain>
    </source>
</reference>
<evidence type="ECO:0000256" key="5">
    <source>
        <dbReference type="ARBA" id="ARBA00022695"/>
    </source>
</evidence>
<dbReference type="InterPro" id="IPR001584">
    <property type="entry name" value="Integrase_cat-core"/>
</dbReference>
<keyword evidence="12" id="KW-0233">DNA recombination</keyword>
<dbReference type="PROSITE" id="PS50879">
    <property type="entry name" value="RNASE_H_1"/>
    <property type="match status" value="1"/>
</dbReference>
<evidence type="ECO:0000256" key="9">
    <source>
        <dbReference type="ARBA" id="ARBA00022801"/>
    </source>
</evidence>
<feature type="region of interest" description="Disordered" evidence="18">
    <location>
        <begin position="1701"/>
        <end position="1764"/>
    </location>
</feature>
<keyword evidence="17" id="KW-0175">Coiled coil</keyword>
<evidence type="ECO:0000256" key="11">
    <source>
        <dbReference type="ARBA" id="ARBA00023008"/>
    </source>
</evidence>
<dbReference type="Gene3D" id="3.30.70.270">
    <property type="match status" value="2"/>
</dbReference>
<feature type="coiled-coil region" evidence="17">
    <location>
        <begin position="1096"/>
        <end position="1123"/>
    </location>
</feature>
<feature type="coiled-coil region" evidence="17">
    <location>
        <begin position="1489"/>
        <end position="1516"/>
    </location>
</feature>
<dbReference type="GO" id="GO:0015074">
    <property type="term" value="P:DNA integration"/>
    <property type="evidence" value="ECO:0007669"/>
    <property type="project" value="InterPro"/>
</dbReference>
<dbReference type="Gene3D" id="3.10.10.10">
    <property type="entry name" value="HIV Type 1 Reverse Transcriptase, subunit A, domain 1"/>
    <property type="match status" value="1"/>
</dbReference>
<dbReference type="Pfam" id="PF10250">
    <property type="entry name" value="O-FucT"/>
    <property type="match status" value="1"/>
</dbReference>
<dbReference type="InterPro" id="IPR041588">
    <property type="entry name" value="Integrase_H2C2"/>
</dbReference>
<dbReference type="InterPro" id="IPR002156">
    <property type="entry name" value="RNaseH_domain"/>
</dbReference>
<evidence type="ECO:0000256" key="19">
    <source>
        <dbReference type="SAM" id="SignalP"/>
    </source>
</evidence>
<evidence type="ECO:0000256" key="7">
    <source>
        <dbReference type="ARBA" id="ARBA00022723"/>
    </source>
</evidence>
<keyword evidence="13" id="KW-0325">Glycoprotein</keyword>
<keyword evidence="14" id="KW-0294">Fucose metabolism</keyword>
<dbReference type="GO" id="GO:0006004">
    <property type="term" value="P:fucose metabolic process"/>
    <property type="evidence" value="ECO:0007669"/>
    <property type="project" value="UniProtKB-KW"/>
</dbReference>
<dbReference type="Pfam" id="PF00665">
    <property type="entry name" value="rve"/>
    <property type="match status" value="1"/>
</dbReference>
<dbReference type="GO" id="GO:0004523">
    <property type="term" value="F:RNA-DNA hybrid ribonuclease activity"/>
    <property type="evidence" value="ECO:0007669"/>
    <property type="project" value="InterPro"/>
</dbReference>
<keyword evidence="6" id="KW-0540">Nuclease</keyword>
<evidence type="ECO:0000259" key="21">
    <source>
        <dbReference type="PROSITE" id="PS50879"/>
    </source>
</evidence>
<dbReference type="InterPro" id="IPR012337">
    <property type="entry name" value="RNaseH-like_sf"/>
</dbReference>
<dbReference type="InterPro" id="IPR043502">
    <property type="entry name" value="DNA/RNA_pol_sf"/>
</dbReference>
<dbReference type="Pfam" id="PF02298">
    <property type="entry name" value="Cu_bind_like"/>
    <property type="match status" value="1"/>
</dbReference>
<feature type="region of interest" description="Disordered" evidence="18">
    <location>
        <begin position="483"/>
        <end position="504"/>
    </location>
</feature>
<accession>A0A6A2YS65</accession>
<dbReference type="PROSITE" id="PS50994">
    <property type="entry name" value="INTEGRASE"/>
    <property type="match status" value="1"/>
</dbReference>
<gene>
    <name evidence="24" type="ORF">F3Y22_tig00111273pilonHSYRG00190</name>
</gene>
<dbReference type="GO" id="GO:0016757">
    <property type="term" value="F:glycosyltransferase activity"/>
    <property type="evidence" value="ECO:0007669"/>
    <property type="project" value="UniProtKB-KW"/>
</dbReference>
<dbReference type="InterPro" id="IPR056647">
    <property type="entry name" value="DUF7745"/>
</dbReference>
<dbReference type="Pfam" id="PF03732">
    <property type="entry name" value="Retrotrans_gag"/>
    <property type="match status" value="1"/>
</dbReference>
<dbReference type="CDD" id="cd04216">
    <property type="entry name" value="Phytocyanin"/>
    <property type="match status" value="1"/>
</dbReference>
<organism evidence="24 25">
    <name type="scientific">Hibiscus syriacus</name>
    <name type="common">Rose of Sharon</name>
    <dbReference type="NCBI Taxonomy" id="106335"/>
    <lineage>
        <taxon>Eukaryota</taxon>
        <taxon>Viridiplantae</taxon>
        <taxon>Streptophyta</taxon>
        <taxon>Embryophyta</taxon>
        <taxon>Tracheophyta</taxon>
        <taxon>Spermatophyta</taxon>
        <taxon>Magnoliopsida</taxon>
        <taxon>eudicotyledons</taxon>
        <taxon>Gunneridae</taxon>
        <taxon>Pentapetalae</taxon>
        <taxon>rosids</taxon>
        <taxon>malvids</taxon>
        <taxon>Malvales</taxon>
        <taxon>Malvaceae</taxon>
        <taxon>Malvoideae</taxon>
        <taxon>Hibiscus</taxon>
    </lineage>
</organism>
<feature type="signal peptide" evidence="19">
    <location>
        <begin position="1"/>
        <end position="23"/>
    </location>
</feature>
<evidence type="ECO:0000256" key="4">
    <source>
        <dbReference type="ARBA" id="ARBA00022679"/>
    </source>
</evidence>
<evidence type="ECO:0000256" key="3">
    <source>
        <dbReference type="ARBA" id="ARBA00022676"/>
    </source>
</evidence>
<keyword evidence="7" id="KW-0479">Metal-binding</keyword>
<dbReference type="InterPro" id="IPR019378">
    <property type="entry name" value="GDP-Fuc_O-FucTrfase"/>
</dbReference>
<dbReference type="PANTHER" id="PTHR48475:SF1">
    <property type="entry name" value="RNASE H TYPE-1 DOMAIN-CONTAINING PROTEIN"/>
    <property type="match status" value="1"/>
</dbReference>
<feature type="compositionally biased region" description="Polar residues" evidence="18">
    <location>
        <begin position="1722"/>
        <end position="1740"/>
    </location>
</feature>
<evidence type="ECO:0000256" key="8">
    <source>
        <dbReference type="ARBA" id="ARBA00022759"/>
    </source>
</evidence>
<comment type="caution">
    <text evidence="24">The sequence shown here is derived from an EMBL/GenBank/DDBJ whole genome shotgun (WGS) entry which is preliminary data.</text>
</comment>
<proteinExistence type="inferred from homology"/>
<dbReference type="PROSITE" id="PS00196">
    <property type="entry name" value="COPPER_BLUE"/>
    <property type="match status" value="1"/>
</dbReference>
<name>A0A6A2YS65_HIBSY</name>
<dbReference type="EMBL" id="VEPZ02001289">
    <property type="protein sequence ID" value="KAE8682189.1"/>
    <property type="molecule type" value="Genomic_DNA"/>
</dbReference>
<dbReference type="Pfam" id="PF17921">
    <property type="entry name" value="Integrase_H2C2"/>
    <property type="match status" value="1"/>
</dbReference>
<keyword evidence="15" id="KW-0119">Carbohydrate metabolism</keyword>
<evidence type="ECO:0000256" key="6">
    <source>
        <dbReference type="ARBA" id="ARBA00022722"/>
    </source>
</evidence>
<dbReference type="InterPro" id="IPR003245">
    <property type="entry name" value="Phytocyanin_dom"/>
</dbReference>
<dbReference type="Proteomes" id="UP000436088">
    <property type="component" value="Unassembled WGS sequence"/>
</dbReference>
<evidence type="ECO:0000259" key="20">
    <source>
        <dbReference type="PROSITE" id="PS50878"/>
    </source>
</evidence>
<keyword evidence="11" id="KW-0186">Copper</keyword>